<name>A0A0B4XSY6_9GAMM</name>
<dbReference type="RefSeq" id="WP_008733370.1">
    <property type="nucleotide sequence ID" value="NZ_CP004387.1"/>
</dbReference>
<accession>A0A0B4XSY6</accession>
<evidence type="ECO:0000313" key="2">
    <source>
        <dbReference type="Proteomes" id="UP000006764"/>
    </source>
</evidence>
<dbReference type="AlphaFoldDB" id="A0A0B4XSY6"/>
<reference evidence="1 2" key="1">
    <citation type="journal article" date="2012" name="J. Bacteriol.">
        <title>Genome sequence of an alkane-degrading bacterium, Alcanivorax pacificus type strain W11-5, isolated from deep sea sediment.</title>
        <authorList>
            <person name="Lai Q."/>
            <person name="Shao Z."/>
        </authorList>
    </citation>
    <scope>NUCLEOTIDE SEQUENCE [LARGE SCALE GENOMIC DNA]</scope>
    <source>
        <strain evidence="1 2">W11-5</strain>
    </source>
</reference>
<protein>
    <recommendedName>
        <fullName evidence="3">Molecular chaperone</fullName>
    </recommendedName>
</protein>
<organism evidence="1 2">
    <name type="scientific">Isoalcanivorax pacificus W11-5</name>
    <dbReference type="NCBI Taxonomy" id="391936"/>
    <lineage>
        <taxon>Bacteria</taxon>
        <taxon>Pseudomonadati</taxon>
        <taxon>Pseudomonadota</taxon>
        <taxon>Gammaproteobacteria</taxon>
        <taxon>Oceanospirillales</taxon>
        <taxon>Alcanivoracaceae</taxon>
        <taxon>Isoalcanivorax</taxon>
    </lineage>
</organism>
<dbReference type="STRING" id="391936.S7S_15855"/>
<dbReference type="Proteomes" id="UP000006764">
    <property type="component" value="Chromosome"/>
</dbReference>
<evidence type="ECO:0000313" key="1">
    <source>
        <dbReference type="EMBL" id="AJD49583.1"/>
    </source>
</evidence>
<dbReference type="KEGG" id="apac:S7S_15855"/>
<dbReference type="EMBL" id="CP004387">
    <property type="protein sequence ID" value="AJD49583.1"/>
    <property type="molecule type" value="Genomic_DNA"/>
</dbReference>
<gene>
    <name evidence="1" type="ORF">S7S_15855</name>
</gene>
<evidence type="ECO:0008006" key="3">
    <source>
        <dbReference type="Google" id="ProtNLM"/>
    </source>
</evidence>
<dbReference type="OrthoDB" id="5724405at2"/>
<dbReference type="HOGENOM" id="CLU_031627_1_0_6"/>
<proteinExistence type="predicted"/>
<keyword evidence="2" id="KW-1185">Reference proteome</keyword>
<sequence length="615" mass="68369">MSGDNSLIRLKLPEQDLRALTIGSDQPRKLQTWVDQLPLMNMGETSRQLYQYLQELNRLQLDTRTRLQLLEIVRPAVLHVCDSLGKHYLKQSLVLPEKARRVASLAQALQGHLASGYKLVVARGVARIQRMQQDGERERPQDREIRLAIATALERAVAALGDTLLRCYQLYFPTPRHLWLELHQLYLLASTCQLALLPVPDPMLRHLPAITVAQAYCRTLLLATAKPNQLRQQELAWIYDATEAWSVLMAVRPAASRDDLFVFDLLLDRPPTYRTHVSAARDSSRYIDSQALVAQLTQCVNGSPPEDFLLPRGASDGLLAHLQQAWGALTERSFQRQDQQIRLEICFGIGAVHHFSSHGVDFATQIGAAQLRVLAGEDNNPFSGQVRRNAGAGMRPALPEEGWDQSFDGGSRRMAHELQGNQVESIDLSRITAAVQAYGTEVKAVQFDRHSCQTVNVSPGGYCLAWQGETPAQLRTGELVGVHEEEHHDWTVGVIRWVRQLTHQGAQFGIELLAPRALPAAARVLKKTGDSGEFLRVLLLPELHAIAQPATLLVPAVGFSSGSRVELLRQGAAERVQLLRRVSSTGSFGQFEFRSLDAPVAAPADDEFQSIWSSL</sequence>